<feature type="domain" description="TonB-dependent receptor-like beta-barrel" evidence="17">
    <location>
        <begin position="230"/>
        <end position="663"/>
    </location>
</feature>
<accession>A0A6I4SQA9</accession>
<evidence type="ECO:0000256" key="11">
    <source>
        <dbReference type="ARBA" id="ARBA00023136"/>
    </source>
</evidence>
<dbReference type="Proteomes" id="UP000468943">
    <property type="component" value="Unassembled WGS sequence"/>
</dbReference>
<dbReference type="Gene3D" id="2.170.130.10">
    <property type="entry name" value="TonB-dependent receptor, plug domain"/>
    <property type="match status" value="1"/>
</dbReference>
<dbReference type="PANTHER" id="PTHR32552:SF68">
    <property type="entry name" value="FERRICHROME OUTER MEMBRANE TRANSPORTER_PHAGE RECEPTOR"/>
    <property type="match status" value="1"/>
</dbReference>
<proteinExistence type="inferred from homology"/>
<dbReference type="OrthoDB" id="9760333at2"/>
<evidence type="ECO:0000256" key="12">
    <source>
        <dbReference type="ARBA" id="ARBA00023170"/>
    </source>
</evidence>
<evidence type="ECO:0000313" key="19">
    <source>
        <dbReference type="EMBL" id="MXO57829.1"/>
    </source>
</evidence>
<dbReference type="GO" id="GO:0015344">
    <property type="term" value="F:siderophore uptake transmembrane transporter activity"/>
    <property type="evidence" value="ECO:0007669"/>
    <property type="project" value="TreeGrafter"/>
</dbReference>
<dbReference type="GO" id="GO:0038023">
    <property type="term" value="F:signaling receptor activity"/>
    <property type="evidence" value="ECO:0007669"/>
    <property type="project" value="InterPro"/>
</dbReference>
<keyword evidence="5" id="KW-0410">Iron transport</keyword>
<keyword evidence="8" id="KW-0408">Iron</keyword>
<keyword evidence="20" id="KW-1185">Reference proteome</keyword>
<keyword evidence="11 14" id="KW-0472">Membrane</keyword>
<dbReference type="PROSITE" id="PS52016">
    <property type="entry name" value="TONB_DEPENDENT_REC_3"/>
    <property type="match status" value="1"/>
</dbReference>
<dbReference type="RefSeq" id="WP_160598868.1">
    <property type="nucleotide sequence ID" value="NZ_WTYS01000001.1"/>
</dbReference>
<comment type="similarity">
    <text evidence="2 14 15">Belongs to the TonB-dependent receptor family.</text>
</comment>
<comment type="subcellular location">
    <subcellularLocation>
        <location evidence="1 14">Cell outer membrane</location>
        <topology evidence="1 14">Multi-pass membrane protein</topology>
    </subcellularLocation>
</comment>
<evidence type="ECO:0000256" key="16">
    <source>
        <dbReference type="SAM" id="SignalP"/>
    </source>
</evidence>
<evidence type="ECO:0000256" key="9">
    <source>
        <dbReference type="ARBA" id="ARBA00023065"/>
    </source>
</evidence>
<feature type="domain" description="TonB-dependent receptor plug" evidence="18">
    <location>
        <begin position="64"/>
        <end position="160"/>
    </location>
</feature>
<dbReference type="InterPro" id="IPR012910">
    <property type="entry name" value="Plug_dom"/>
</dbReference>
<dbReference type="InterPro" id="IPR039426">
    <property type="entry name" value="TonB-dep_rcpt-like"/>
</dbReference>
<keyword evidence="13 14" id="KW-0998">Cell outer membrane</keyword>
<evidence type="ECO:0000256" key="7">
    <source>
        <dbReference type="ARBA" id="ARBA00022729"/>
    </source>
</evidence>
<reference evidence="19 20" key="1">
    <citation type="submission" date="2019-12" db="EMBL/GenBank/DDBJ databases">
        <title>Genomic-based taxomic classification of the family Erythrobacteraceae.</title>
        <authorList>
            <person name="Xu L."/>
        </authorList>
    </citation>
    <scope>NUCLEOTIDE SEQUENCE [LARGE SCALE GENOMIC DNA]</scope>
    <source>
        <strain evidence="19 20">JCM 17802</strain>
    </source>
</reference>
<evidence type="ECO:0000256" key="14">
    <source>
        <dbReference type="PROSITE-ProRule" id="PRU01360"/>
    </source>
</evidence>
<dbReference type="AlphaFoldDB" id="A0A6I4SQA9"/>
<evidence type="ECO:0000256" key="10">
    <source>
        <dbReference type="ARBA" id="ARBA00023077"/>
    </source>
</evidence>
<dbReference type="SUPFAM" id="SSF56935">
    <property type="entry name" value="Porins"/>
    <property type="match status" value="1"/>
</dbReference>
<evidence type="ECO:0000256" key="8">
    <source>
        <dbReference type="ARBA" id="ARBA00023004"/>
    </source>
</evidence>
<dbReference type="Gene3D" id="2.40.170.20">
    <property type="entry name" value="TonB-dependent receptor, beta-barrel domain"/>
    <property type="match status" value="1"/>
</dbReference>
<sequence length="694" mass="75599">MLYITSRSALLAGAALALPIAPALAGENLDLDREYLPSDIVVLGEVDGYGSDDGSSATKTPTPLIKVPQTVQVITEDQLEDQAITQLGEALAYVPGVSIETGEGHRDEVFIRGQETTADFYLDGLRDDAQYYRSLYNVSRIEILKGANALIFGRGGGGGVVNRVSKNANILDRFANFDGSADSFGAFSVSADLNQPLGSTVAGRLNATYEEFDSHRDFYEGRFIGFSPSIAAELGPDTRLTAHYTYDDDKRVTDRGVPSLGGLPVSGFDKTFFGVPGFNASRSKVHIARSRIDHGFSDALSANASVQYANYDKIYSNILPTGADGTNVSLSGYRDFTQRENLIGQANLVWNVDTGNIAHTILAGMEASSQSTQNGRFGVTLSQNSVPLALDFAYPSVTVNGLSRSRDSDLSVVSGYIQDQIEFGDYVEFIAGLRWERFDLETTDLISGAEIARTDTMVSPRFGLVVKPSETLSFYASHSQSYLPQAGDQFLILSPGTAAFEPEKFTNYEVGAKWLVKPSLFMTASLFRLDRTNTRAPDPANTGLTVQIGESRVEGFELSLVGDITPNWSANIGYTYLDGEITTTSNFAAAGTRLQQLPKHQFTAWNHVSITKKFDIGLGAIHRGQQFTSFSNAVVLPSYWRFDAAAFYEVSDTVSVQINVENLFDKRYYASAHGDNNIQPAEPFSVRFGIRVKM</sequence>
<dbReference type="PANTHER" id="PTHR32552">
    <property type="entry name" value="FERRICHROME IRON RECEPTOR-RELATED"/>
    <property type="match status" value="1"/>
</dbReference>
<dbReference type="InterPro" id="IPR000531">
    <property type="entry name" value="Beta-barrel_TonB"/>
</dbReference>
<organism evidence="19 20">
    <name type="scientific">Pontixanthobacter gangjinensis</name>
    <dbReference type="NCBI Taxonomy" id="1028742"/>
    <lineage>
        <taxon>Bacteria</taxon>
        <taxon>Pseudomonadati</taxon>
        <taxon>Pseudomonadota</taxon>
        <taxon>Alphaproteobacteria</taxon>
        <taxon>Sphingomonadales</taxon>
        <taxon>Erythrobacteraceae</taxon>
        <taxon>Pontixanthobacter</taxon>
    </lineage>
</organism>
<evidence type="ECO:0000313" key="20">
    <source>
        <dbReference type="Proteomes" id="UP000468943"/>
    </source>
</evidence>
<evidence type="ECO:0000256" key="3">
    <source>
        <dbReference type="ARBA" id="ARBA00022448"/>
    </source>
</evidence>
<feature type="chain" id="PRO_5026094564" evidence="16">
    <location>
        <begin position="26"/>
        <end position="694"/>
    </location>
</feature>
<dbReference type="InterPro" id="IPR036942">
    <property type="entry name" value="Beta-barrel_TonB_sf"/>
</dbReference>
<dbReference type="InterPro" id="IPR010105">
    <property type="entry name" value="TonB_sidphr_rcpt"/>
</dbReference>
<keyword evidence="4 14" id="KW-1134">Transmembrane beta strand</keyword>
<evidence type="ECO:0000256" key="4">
    <source>
        <dbReference type="ARBA" id="ARBA00022452"/>
    </source>
</evidence>
<evidence type="ECO:0000256" key="5">
    <source>
        <dbReference type="ARBA" id="ARBA00022496"/>
    </source>
</evidence>
<dbReference type="InterPro" id="IPR037066">
    <property type="entry name" value="Plug_dom_sf"/>
</dbReference>
<evidence type="ECO:0000259" key="17">
    <source>
        <dbReference type="Pfam" id="PF00593"/>
    </source>
</evidence>
<dbReference type="NCBIfam" id="TIGR01783">
    <property type="entry name" value="TonB-siderophor"/>
    <property type="match status" value="1"/>
</dbReference>
<evidence type="ECO:0000259" key="18">
    <source>
        <dbReference type="Pfam" id="PF07715"/>
    </source>
</evidence>
<dbReference type="EMBL" id="WTYS01000001">
    <property type="protein sequence ID" value="MXO57829.1"/>
    <property type="molecule type" value="Genomic_DNA"/>
</dbReference>
<evidence type="ECO:0000256" key="1">
    <source>
        <dbReference type="ARBA" id="ARBA00004571"/>
    </source>
</evidence>
<comment type="caution">
    <text evidence="19">The sequence shown here is derived from an EMBL/GenBank/DDBJ whole genome shotgun (WGS) entry which is preliminary data.</text>
</comment>
<evidence type="ECO:0000256" key="13">
    <source>
        <dbReference type="ARBA" id="ARBA00023237"/>
    </source>
</evidence>
<keyword evidence="10 15" id="KW-0798">TonB box</keyword>
<keyword evidence="7 16" id="KW-0732">Signal</keyword>
<evidence type="ECO:0000256" key="6">
    <source>
        <dbReference type="ARBA" id="ARBA00022692"/>
    </source>
</evidence>
<dbReference type="Pfam" id="PF00593">
    <property type="entry name" value="TonB_dep_Rec_b-barrel"/>
    <property type="match status" value="1"/>
</dbReference>
<keyword evidence="9" id="KW-0406">Ion transport</keyword>
<protein>
    <submittedName>
        <fullName evidence="19">TonB-dependent siderophore receptor</fullName>
    </submittedName>
</protein>
<name>A0A6I4SQA9_9SPHN</name>
<dbReference type="GO" id="GO:0009279">
    <property type="term" value="C:cell outer membrane"/>
    <property type="evidence" value="ECO:0007669"/>
    <property type="project" value="UniProtKB-SubCell"/>
</dbReference>
<dbReference type="Pfam" id="PF07715">
    <property type="entry name" value="Plug"/>
    <property type="match status" value="1"/>
</dbReference>
<evidence type="ECO:0000256" key="2">
    <source>
        <dbReference type="ARBA" id="ARBA00009810"/>
    </source>
</evidence>
<keyword evidence="12 19" id="KW-0675">Receptor</keyword>
<gene>
    <name evidence="19" type="ORF">GRI36_13175</name>
</gene>
<evidence type="ECO:0000256" key="15">
    <source>
        <dbReference type="RuleBase" id="RU003357"/>
    </source>
</evidence>
<dbReference type="CDD" id="cd01347">
    <property type="entry name" value="ligand_gated_channel"/>
    <property type="match status" value="1"/>
</dbReference>
<keyword evidence="3 14" id="KW-0813">Transport</keyword>
<feature type="signal peptide" evidence="16">
    <location>
        <begin position="1"/>
        <end position="25"/>
    </location>
</feature>
<keyword evidence="6 14" id="KW-0812">Transmembrane</keyword>
<dbReference type="GO" id="GO:0015891">
    <property type="term" value="P:siderophore transport"/>
    <property type="evidence" value="ECO:0007669"/>
    <property type="project" value="InterPro"/>
</dbReference>